<accession>V4UFP6</accession>
<dbReference type="PROSITE" id="PS00108">
    <property type="entry name" value="PROTEIN_KINASE_ST"/>
    <property type="match status" value="1"/>
</dbReference>
<keyword evidence="6" id="KW-1133">Transmembrane helix</keyword>
<proteinExistence type="predicted"/>
<keyword evidence="3" id="KW-0418">Kinase</keyword>
<evidence type="ECO:0000259" key="7">
    <source>
        <dbReference type="PROSITE" id="PS50011"/>
    </source>
</evidence>
<dbReference type="STRING" id="85681.V4UFP6"/>
<dbReference type="PANTHER" id="PTHR48011:SF6">
    <property type="entry name" value="PROTEIN KINASE DOMAIN-CONTAINING PROTEIN"/>
    <property type="match status" value="1"/>
</dbReference>
<dbReference type="PROSITE" id="PS00107">
    <property type="entry name" value="PROTEIN_KINASE_ATP"/>
    <property type="match status" value="1"/>
</dbReference>
<dbReference type="InterPro" id="IPR011009">
    <property type="entry name" value="Kinase-like_dom_sf"/>
</dbReference>
<dbReference type="GO" id="GO:0004672">
    <property type="term" value="F:protein kinase activity"/>
    <property type="evidence" value="ECO:0007669"/>
    <property type="project" value="InterPro"/>
</dbReference>
<feature type="transmembrane region" description="Helical" evidence="6">
    <location>
        <begin position="677"/>
        <end position="700"/>
    </location>
</feature>
<keyword evidence="2 5" id="KW-0547">Nucleotide-binding</keyword>
<dbReference type="SUPFAM" id="SSF56112">
    <property type="entry name" value="Protein kinase-like (PK-like)"/>
    <property type="match status" value="1"/>
</dbReference>
<feature type="transmembrane region" description="Helical" evidence="6">
    <location>
        <begin position="653"/>
        <end position="671"/>
    </location>
</feature>
<evidence type="ECO:0000256" key="2">
    <source>
        <dbReference type="ARBA" id="ARBA00022741"/>
    </source>
</evidence>
<dbReference type="InterPro" id="IPR017441">
    <property type="entry name" value="Protein_kinase_ATP_BS"/>
</dbReference>
<keyword evidence="4 5" id="KW-0067">ATP-binding</keyword>
<dbReference type="PROSITE" id="PS50011">
    <property type="entry name" value="PROTEIN_KINASE_DOM"/>
    <property type="match status" value="1"/>
</dbReference>
<dbReference type="Gene3D" id="1.10.510.10">
    <property type="entry name" value="Transferase(Phosphotransferase) domain 1"/>
    <property type="match status" value="1"/>
</dbReference>
<dbReference type="OMA" id="LMENSAW"/>
<keyword evidence="6" id="KW-0472">Membrane</keyword>
<dbReference type="KEGG" id="cic:CICLE_v10014400mg"/>
<dbReference type="CDD" id="cd06606">
    <property type="entry name" value="STKc_MAPKKK"/>
    <property type="match status" value="1"/>
</dbReference>
<evidence type="ECO:0000313" key="9">
    <source>
        <dbReference type="Proteomes" id="UP000030687"/>
    </source>
</evidence>
<dbReference type="Gramene" id="ESR63005">
    <property type="protein sequence ID" value="ESR63005"/>
    <property type="gene ID" value="CICLE_v10014400mg"/>
</dbReference>
<name>V4UFP6_CITCL</name>
<sequence length="730" mass="80346">MDWTRGQTIGRGSTATVSIGMSNRSGDVFAVKSAELSNSEFLQREQRILSALACPQIVAYKGCDISAENGKILYNLFLEYAPGGTLTDAIRSGTCLEEGRIRSHTRAVLLGLQYLHSNGIVHCDIKGQNILVSKDNEQGAKIADFGCARRARVNEDEVKPICGTPICMAPEVARGEEQGFPADVWALGCTVLEMATGRPPWPDVADPISALHRIGFSSDTPEIPGYMSKQAQDFLSKCLIRNPGERWSASELLEHGFVKEQNFKLSTLTEHETYNSESPTSVLNQQLWDSTLTGCSSASAKERIRQLIGEGSSEMINWAWDETWVTVRSKEPGGIGSQLDCNLSSAAANVVPIGGGASRISAAEECDMDIHIIIPDPDDQFFSTSEANTCNTSSISNISRRDKSLLMACKCTNHILCRNLFSRNQKFCFIILINSACLEPNRHRSSQLSLLGLSTPWPSPRASSVFSPNTCMIWVQMQYFLVIFTTGARLNKNIGMQVKAEFLHHVGVNYLYAPWIPLLLLLQSAPLTVLNKVVYPVLCWVFSVPVVLLDVKIYGQWFTTEKRFLSVFANPTSQISVIANFTVVQAAAQIGWQENAVCMFSLACMGSSAWNSISGAFDTTSKMLFFLSLFLFISLACRPALLKKSIRKFNVAWWAYSFTSTFLTLASVEYAEEVKGRVAPAIMLVLSSLSVLTFLGLILLTAANTNKLLHEDDPILSFVNNSKSRTFAAQ</sequence>
<protein>
    <recommendedName>
        <fullName evidence="7">Protein kinase domain-containing protein</fullName>
    </recommendedName>
</protein>
<keyword evidence="9" id="KW-1185">Reference proteome</keyword>
<dbReference type="Gene3D" id="1.50.10.150">
    <property type="entry name" value="Voltage-dependent anion channel"/>
    <property type="match status" value="2"/>
</dbReference>
<feature type="domain" description="Protein kinase" evidence="7">
    <location>
        <begin position="3"/>
        <end position="258"/>
    </location>
</feature>
<dbReference type="EMBL" id="KI536312">
    <property type="protein sequence ID" value="ESR63005.1"/>
    <property type="molecule type" value="Genomic_DNA"/>
</dbReference>
<dbReference type="eggNOG" id="KOG0198">
    <property type="taxonomic scope" value="Eukaryota"/>
</dbReference>
<dbReference type="Proteomes" id="UP000030687">
    <property type="component" value="Unassembled WGS sequence"/>
</dbReference>
<keyword evidence="6" id="KW-0812">Transmembrane</keyword>
<dbReference type="PANTHER" id="PTHR48011">
    <property type="entry name" value="CCR4-NOT TRANSCRIPTIONAL COMPLEX SUBUNIT CAF120-RELATED"/>
    <property type="match status" value="1"/>
</dbReference>
<keyword evidence="1" id="KW-0808">Transferase</keyword>
<dbReference type="InterPro" id="IPR052751">
    <property type="entry name" value="Plant_MAPKKK"/>
</dbReference>
<evidence type="ECO:0000256" key="5">
    <source>
        <dbReference type="PROSITE-ProRule" id="PRU10141"/>
    </source>
</evidence>
<dbReference type="SMART" id="SM00220">
    <property type="entry name" value="S_TKc"/>
    <property type="match status" value="1"/>
</dbReference>
<dbReference type="Pfam" id="PF00069">
    <property type="entry name" value="Pkinase"/>
    <property type="match status" value="1"/>
</dbReference>
<feature type="binding site" evidence="5">
    <location>
        <position position="32"/>
    </location>
    <ligand>
        <name>ATP</name>
        <dbReference type="ChEBI" id="CHEBI:30616"/>
    </ligand>
</feature>
<evidence type="ECO:0000256" key="1">
    <source>
        <dbReference type="ARBA" id="ARBA00022679"/>
    </source>
</evidence>
<dbReference type="GO" id="GO:0007165">
    <property type="term" value="P:signal transduction"/>
    <property type="evidence" value="ECO:0007669"/>
    <property type="project" value="TreeGrafter"/>
</dbReference>
<dbReference type="InterPro" id="IPR000719">
    <property type="entry name" value="Prot_kinase_dom"/>
</dbReference>
<dbReference type="GO" id="GO:0005524">
    <property type="term" value="F:ATP binding"/>
    <property type="evidence" value="ECO:0007669"/>
    <property type="project" value="UniProtKB-UniRule"/>
</dbReference>
<evidence type="ECO:0000256" key="3">
    <source>
        <dbReference type="ARBA" id="ARBA00022777"/>
    </source>
</evidence>
<evidence type="ECO:0000256" key="6">
    <source>
        <dbReference type="SAM" id="Phobius"/>
    </source>
</evidence>
<dbReference type="InParanoid" id="V4UFP6"/>
<reference evidence="8 9" key="1">
    <citation type="submission" date="2013-10" db="EMBL/GenBank/DDBJ databases">
        <authorList>
            <consortium name="International Citrus Genome Consortium"/>
            <person name="Jenkins J."/>
            <person name="Schmutz J."/>
            <person name="Prochnik S."/>
            <person name="Rokhsar D."/>
            <person name="Gmitter F."/>
            <person name="Ollitrault P."/>
            <person name="Machado M."/>
            <person name="Talon M."/>
            <person name="Wincker P."/>
            <person name="Jaillon O."/>
            <person name="Morgante M."/>
        </authorList>
    </citation>
    <scope>NUCLEOTIDE SEQUENCE</scope>
    <source>
        <strain evidence="9">cv. Clemenules</strain>
    </source>
</reference>
<gene>
    <name evidence="8" type="ORF">CICLE_v10014400mg</name>
</gene>
<dbReference type="InterPro" id="IPR038665">
    <property type="entry name" value="Voltage-dep_anion_channel_sf"/>
</dbReference>
<organism evidence="8 9">
    <name type="scientific">Citrus clementina</name>
    <name type="common">Clementine</name>
    <name type="synonym">Citrus deliciosa x Citrus sinensis</name>
    <dbReference type="NCBI Taxonomy" id="85681"/>
    <lineage>
        <taxon>Eukaryota</taxon>
        <taxon>Viridiplantae</taxon>
        <taxon>Streptophyta</taxon>
        <taxon>Embryophyta</taxon>
        <taxon>Tracheophyta</taxon>
        <taxon>Spermatophyta</taxon>
        <taxon>Magnoliopsida</taxon>
        <taxon>eudicotyledons</taxon>
        <taxon>Gunneridae</taxon>
        <taxon>Pentapetalae</taxon>
        <taxon>rosids</taxon>
        <taxon>malvids</taxon>
        <taxon>Sapindales</taxon>
        <taxon>Rutaceae</taxon>
        <taxon>Aurantioideae</taxon>
        <taxon>Citrus</taxon>
    </lineage>
</organism>
<evidence type="ECO:0000313" key="8">
    <source>
        <dbReference type="EMBL" id="ESR63005.1"/>
    </source>
</evidence>
<feature type="transmembrane region" description="Helical" evidence="6">
    <location>
        <begin position="623"/>
        <end position="641"/>
    </location>
</feature>
<evidence type="ECO:0000256" key="4">
    <source>
        <dbReference type="ARBA" id="ARBA00022840"/>
    </source>
</evidence>
<dbReference type="InterPro" id="IPR008271">
    <property type="entry name" value="Ser/Thr_kinase_AS"/>
</dbReference>
<dbReference type="AlphaFoldDB" id="V4UFP6"/>